<evidence type="ECO:0000313" key="1">
    <source>
        <dbReference type="EMBL" id="NXC06069.1"/>
    </source>
</evidence>
<gene>
    <name evidence="1" type="primary">Espl1_0</name>
    <name evidence="1" type="ORF">ORTSPA_R15684</name>
</gene>
<proteinExistence type="predicted"/>
<keyword evidence="2" id="KW-1185">Reference proteome</keyword>
<dbReference type="AlphaFoldDB" id="A0A7K8GQI6"/>
<feature type="non-terminal residue" evidence="1">
    <location>
        <position position="109"/>
    </location>
</feature>
<sequence>ALSKPLDEAFSLWKELLEKPGTPLVRCPEQTVTSLQLLAWLFRLQAQPLQALESLLLLCRLCRRLGDAPGASGALGQACGLLLQLQCPSQAQVLLEELESCLGEEEGGE</sequence>
<name>A0A7K8GQI6_ORTSP</name>
<reference evidence="1 2" key="1">
    <citation type="submission" date="2019-09" db="EMBL/GenBank/DDBJ databases">
        <title>Bird 10,000 Genomes (B10K) Project - Family phase.</title>
        <authorList>
            <person name="Zhang G."/>
        </authorList>
    </citation>
    <scope>NUCLEOTIDE SEQUENCE [LARGE SCALE GENOMIC DNA]</scope>
    <source>
        <strain evidence="1">B10K-DU-029-32</strain>
        <tissue evidence="1">Liver or heart</tissue>
    </source>
</reference>
<comment type="caution">
    <text evidence="1">The sequence shown here is derived from an EMBL/GenBank/DDBJ whole genome shotgun (WGS) entry which is preliminary data.</text>
</comment>
<dbReference type="EMBL" id="VZTJ01003900">
    <property type="protein sequence ID" value="NXC06069.1"/>
    <property type="molecule type" value="Genomic_DNA"/>
</dbReference>
<dbReference type="Proteomes" id="UP000526602">
    <property type="component" value="Unassembled WGS sequence"/>
</dbReference>
<evidence type="ECO:0000313" key="2">
    <source>
        <dbReference type="Proteomes" id="UP000526602"/>
    </source>
</evidence>
<organism evidence="1 2">
    <name type="scientific">Orthonyx spaldingii</name>
    <name type="common">Chowchilla</name>
    <dbReference type="NCBI Taxonomy" id="38397"/>
    <lineage>
        <taxon>Eukaryota</taxon>
        <taxon>Metazoa</taxon>
        <taxon>Chordata</taxon>
        <taxon>Craniata</taxon>
        <taxon>Vertebrata</taxon>
        <taxon>Euteleostomi</taxon>
        <taxon>Archelosauria</taxon>
        <taxon>Archosauria</taxon>
        <taxon>Dinosauria</taxon>
        <taxon>Saurischia</taxon>
        <taxon>Theropoda</taxon>
        <taxon>Coelurosauria</taxon>
        <taxon>Aves</taxon>
        <taxon>Neognathae</taxon>
        <taxon>Neoaves</taxon>
        <taxon>Telluraves</taxon>
        <taxon>Australaves</taxon>
        <taxon>Passeriformes</taxon>
        <taxon>Corvoidea</taxon>
        <taxon>Orthonychidae</taxon>
        <taxon>Orthonyx</taxon>
    </lineage>
</organism>
<accession>A0A7K8GQI6</accession>
<feature type="non-terminal residue" evidence="1">
    <location>
        <position position="1"/>
    </location>
</feature>
<protein>
    <submittedName>
        <fullName evidence="1">ESPL1 protein</fullName>
    </submittedName>
</protein>